<evidence type="ECO:0000313" key="2">
    <source>
        <dbReference type="EMBL" id="QFI36948.1"/>
    </source>
</evidence>
<feature type="domain" description="SnoaL-like" evidence="1">
    <location>
        <begin position="25"/>
        <end position="125"/>
    </location>
</feature>
<dbReference type="KEGG" id="mmaa:FR932_03440"/>
<organism evidence="2 3">
    <name type="scientific">Moritella marina ATCC 15381</name>
    <dbReference type="NCBI Taxonomy" id="1202962"/>
    <lineage>
        <taxon>Bacteria</taxon>
        <taxon>Pseudomonadati</taxon>
        <taxon>Pseudomonadota</taxon>
        <taxon>Gammaproteobacteria</taxon>
        <taxon>Alteromonadales</taxon>
        <taxon>Moritellaceae</taxon>
        <taxon>Moritella</taxon>
    </lineage>
</organism>
<accession>A0A5J6WI94</accession>
<dbReference type="RefSeq" id="WP_019441003.1">
    <property type="nucleotide sequence ID" value="NZ_ALOE01000012.1"/>
</dbReference>
<reference evidence="2 3" key="1">
    <citation type="submission" date="2019-09" db="EMBL/GenBank/DDBJ databases">
        <title>Hybrid Assembly of the complete Genome of the Deep-Sea Bacterium Moritella marina from long Nanopore and Illumina reads.</title>
        <authorList>
            <person name="Magin S."/>
            <person name="Georgoulis A."/>
            <person name="Papadimitriou K."/>
            <person name="Iliakis G."/>
            <person name="Vorgias C.E."/>
        </authorList>
    </citation>
    <scope>NUCLEOTIDE SEQUENCE [LARGE SCALE GENOMIC DNA]</scope>
    <source>
        <strain evidence="2 3">MP-1</strain>
    </source>
</reference>
<protein>
    <submittedName>
        <fullName evidence="2">Nuclear transport factor 2 family protein</fullName>
    </submittedName>
</protein>
<keyword evidence="3" id="KW-1185">Reference proteome</keyword>
<dbReference type="EMBL" id="CP044399">
    <property type="protein sequence ID" value="QFI36948.1"/>
    <property type="molecule type" value="Genomic_DNA"/>
</dbReference>
<evidence type="ECO:0000313" key="3">
    <source>
        <dbReference type="Proteomes" id="UP000327424"/>
    </source>
</evidence>
<dbReference type="Gene3D" id="3.10.450.50">
    <property type="match status" value="1"/>
</dbReference>
<dbReference type="SUPFAM" id="SSF54427">
    <property type="entry name" value="NTF2-like"/>
    <property type="match status" value="1"/>
</dbReference>
<sequence>MINTALNDTTLEQDNSLWLSHFIDVYTRLNKTNLHSLKKVYHHDIKFQDPLHEVAGIANLVSYFENLYTNLASCTFDITHQVLNDTEAAIYWDMTYIHPKLNRGKAITVSGHSHLKALDDKVIYHRDYLDVGAMLYEHVPVLGHAVRYLKNNIA</sequence>
<proteinExistence type="predicted"/>
<gene>
    <name evidence="2" type="ORF">FR932_03440</name>
</gene>
<dbReference type="Proteomes" id="UP000327424">
    <property type="component" value="Chromosome"/>
</dbReference>
<evidence type="ECO:0000259" key="1">
    <source>
        <dbReference type="Pfam" id="PF12680"/>
    </source>
</evidence>
<dbReference type="InterPro" id="IPR032710">
    <property type="entry name" value="NTF2-like_dom_sf"/>
</dbReference>
<dbReference type="OrthoDB" id="1115105at2"/>
<dbReference type="InterPro" id="IPR037401">
    <property type="entry name" value="SnoaL-like"/>
</dbReference>
<name>A0A5J6WI94_MORMI</name>
<dbReference type="AlphaFoldDB" id="A0A5J6WI94"/>
<dbReference type="Pfam" id="PF12680">
    <property type="entry name" value="SnoaL_2"/>
    <property type="match status" value="1"/>
</dbReference>